<comment type="caution">
    <text evidence="2">The sequence shown here is derived from an EMBL/GenBank/DDBJ whole genome shotgun (WGS) entry which is preliminary data.</text>
</comment>
<accession>A0A2D0AK28</accession>
<evidence type="ECO:0000256" key="1">
    <source>
        <dbReference type="SAM" id="MobiDB-lite"/>
    </source>
</evidence>
<reference evidence="2 3" key="1">
    <citation type="submission" date="2017-06" db="EMBL/GenBank/DDBJ databases">
        <authorList>
            <person name="Kim H.J."/>
            <person name="Triplett B.A."/>
        </authorList>
    </citation>
    <scope>NUCLEOTIDE SEQUENCE [LARGE SCALE GENOMIC DNA]</scope>
    <source>
        <strain evidence="2 3">13146</strain>
    </source>
</reference>
<organism evidence="2 3">
    <name type="scientific">Stenotrophomonas maltophilia</name>
    <name type="common">Pseudomonas maltophilia</name>
    <name type="synonym">Xanthomonas maltophilia</name>
    <dbReference type="NCBI Taxonomy" id="40324"/>
    <lineage>
        <taxon>Bacteria</taxon>
        <taxon>Pseudomonadati</taxon>
        <taxon>Pseudomonadota</taxon>
        <taxon>Gammaproteobacteria</taxon>
        <taxon>Lysobacterales</taxon>
        <taxon>Lysobacteraceae</taxon>
        <taxon>Stenotrophomonas</taxon>
        <taxon>Stenotrophomonas maltophilia group</taxon>
    </lineage>
</organism>
<feature type="compositionally biased region" description="Basic and acidic residues" evidence="1">
    <location>
        <begin position="85"/>
        <end position="97"/>
    </location>
</feature>
<evidence type="ECO:0000313" key="3">
    <source>
        <dbReference type="Proteomes" id="UP000198157"/>
    </source>
</evidence>
<sequence>MTSKTNPTPAAVRAWLTANVIDAPWTMVAICEGCAAETIDQRRAVRDAVRYCVGAGFIARTETKIGPVYELTGQGMPRVVLTDAERKERQRERDAGRARSGRRPQQQAVAVPKRSRAARVAMQAANTPAPSAVKVVPPVETIEQFLARGGRVQRLTAHWEQMERAA</sequence>
<name>A0A2D0AK28_STEMA</name>
<dbReference type="OrthoDB" id="6053900at2"/>
<dbReference type="EMBL" id="NIVS01000016">
    <property type="protein sequence ID" value="OWQ54802.1"/>
    <property type="molecule type" value="Genomic_DNA"/>
</dbReference>
<dbReference type="AlphaFoldDB" id="A0A2D0AK28"/>
<evidence type="ECO:0000313" key="2">
    <source>
        <dbReference type="EMBL" id="OWQ54802.1"/>
    </source>
</evidence>
<proteinExistence type="predicted"/>
<protein>
    <submittedName>
        <fullName evidence="2">Uncharacterized protein</fullName>
    </submittedName>
</protein>
<dbReference type="Proteomes" id="UP000198157">
    <property type="component" value="Unassembled WGS sequence"/>
</dbReference>
<feature type="region of interest" description="Disordered" evidence="1">
    <location>
        <begin position="85"/>
        <end position="109"/>
    </location>
</feature>
<gene>
    <name evidence="2" type="ORF">CEE60_07350</name>
</gene>